<sequence>MPLQKSFSDQNHSAKARQQQQNRPQWSRNKSFQGHQNPKQNSQSKSLQEKPALPVSTATKNKLSAFQFDRRSTENGKTGIDLVSSDDKENSGPSRKNSQKKSQGPGKPIGKQAEVEKVHEQLAEQAAKPEQAEQPLLPSLQRKNVPSTPASRLALPDLISMSDIQRAVQIISPDEKIEWDCTKDDSQASTPFGGIRRAKKRARSSSPMNSSPAQVSVGFSANNENPQLDPGTELWGRYSLNGPNAATPHGPSVPALAHLMQTSSPQPSKDGSTPRLISSFRRANSCGNQFPKRRKVRHSDGDVFTESENIEPSKLSVLIEQVQEGMSHRSRPSPQDESSSSSSTSPNEVSSPKNRRECRKSGLAEREEVPAAPPMRGDSATLRDDDPLVDLNSSDYGEFDDNELDVTMLVALEATSTQKPPTIVAQAAEKPSTTLQQASRHISNRGPTSKPLVKDVEDDEFGDLDDDVFDMELQQVASQFDRHAPISKPSEGLPRSPGAQHSGKLRSKPDSDDEFGGDGFDDDDFEAAVAATRSAHKNMIPVRTRYS</sequence>
<dbReference type="OrthoDB" id="6513042at2759"/>
<dbReference type="Proteomes" id="UP000824998">
    <property type="component" value="Unassembled WGS sequence"/>
</dbReference>
<evidence type="ECO:0000313" key="2">
    <source>
        <dbReference type="EMBL" id="KAG9236952.1"/>
    </source>
</evidence>
<protein>
    <submittedName>
        <fullName evidence="2">Uncharacterized protein</fullName>
    </submittedName>
</protein>
<name>A0A9P8C844_9HELO</name>
<dbReference type="AlphaFoldDB" id="A0A9P8C844"/>
<feature type="region of interest" description="Disordered" evidence="1">
    <location>
        <begin position="261"/>
        <end position="399"/>
    </location>
</feature>
<reference evidence="2" key="1">
    <citation type="journal article" date="2021" name="IMA Fungus">
        <title>Genomic characterization of three marine fungi, including Emericellopsis atlantica sp. nov. with signatures of a generalist lifestyle and marine biomass degradation.</title>
        <authorList>
            <person name="Hagestad O.C."/>
            <person name="Hou L."/>
            <person name="Andersen J.H."/>
            <person name="Hansen E.H."/>
            <person name="Altermark B."/>
            <person name="Li C."/>
            <person name="Kuhnert E."/>
            <person name="Cox R.J."/>
            <person name="Crous P.W."/>
            <person name="Spatafora J.W."/>
            <person name="Lail K."/>
            <person name="Amirebrahimi M."/>
            <person name="Lipzen A."/>
            <person name="Pangilinan J."/>
            <person name="Andreopoulos W."/>
            <person name="Hayes R.D."/>
            <person name="Ng V."/>
            <person name="Grigoriev I.V."/>
            <person name="Jackson S.A."/>
            <person name="Sutton T.D.S."/>
            <person name="Dobson A.D.W."/>
            <person name="Rama T."/>
        </authorList>
    </citation>
    <scope>NUCLEOTIDE SEQUENCE</scope>
    <source>
        <strain evidence="2">TRa018bII</strain>
    </source>
</reference>
<dbReference type="EMBL" id="MU251396">
    <property type="protein sequence ID" value="KAG9236952.1"/>
    <property type="molecule type" value="Genomic_DNA"/>
</dbReference>
<keyword evidence="3" id="KW-1185">Reference proteome</keyword>
<feature type="region of interest" description="Disordered" evidence="1">
    <location>
        <begin position="475"/>
        <end position="523"/>
    </location>
</feature>
<feature type="compositionally biased region" description="Polar residues" evidence="1">
    <location>
        <begin position="141"/>
        <end position="150"/>
    </location>
</feature>
<organism evidence="2 3">
    <name type="scientific">Amylocarpus encephaloides</name>
    <dbReference type="NCBI Taxonomy" id="45428"/>
    <lineage>
        <taxon>Eukaryota</taxon>
        <taxon>Fungi</taxon>
        <taxon>Dikarya</taxon>
        <taxon>Ascomycota</taxon>
        <taxon>Pezizomycotina</taxon>
        <taxon>Leotiomycetes</taxon>
        <taxon>Helotiales</taxon>
        <taxon>Helotiales incertae sedis</taxon>
        <taxon>Amylocarpus</taxon>
    </lineage>
</organism>
<feature type="compositionally biased region" description="Polar residues" evidence="1">
    <location>
        <begin position="261"/>
        <end position="271"/>
    </location>
</feature>
<evidence type="ECO:0000256" key="1">
    <source>
        <dbReference type="SAM" id="MobiDB-lite"/>
    </source>
</evidence>
<feature type="compositionally biased region" description="Polar residues" evidence="1">
    <location>
        <begin position="207"/>
        <end position="219"/>
    </location>
</feature>
<proteinExistence type="predicted"/>
<feature type="region of interest" description="Disordered" evidence="1">
    <location>
        <begin position="415"/>
        <end position="456"/>
    </location>
</feature>
<feature type="compositionally biased region" description="Acidic residues" evidence="1">
    <location>
        <begin position="511"/>
        <end position="523"/>
    </location>
</feature>
<accession>A0A9P8C844</accession>
<feature type="region of interest" description="Disordered" evidence="1">
    <location>
        <begin position="1"/>
        <end position="155"/>
    </location>
</feature>
<feature type="compositionally biased region" description="Polar residues" evidence="1">
    <location>
        <begin position="91"/>
        <end position="102"/>
    </location>
</feature>
<feature type="compositionally biased region" description="Polar residues" evidence="1">
    <location>
        <begin position="1"/>
        <end position="46"/>
    </location>
</feature>
<feature type="compositionally biased region" description="Basic and acidic residues" evidence="1">
    <location>
        <begin position="359"/>
        <end position="369"/>
    </location>
</feature>
<comment type="caution">
    <text evidence="2">The sequence shown here is derived from an EMBL/GenBank/DDBJ whole genome shotgun (WGS) entry which is preliminary data.</text>
</comment>
<feature type="compositionally biased region" description="Low complexity" evidence="1">
    <location>
        <begin position="332"/>
        <end position="352"/>
    </location>
</feature>
<feature type="compositionally biased region" description="Low complexity" evidence="1">
    <location>
        <begin position="123"/>
        <end position="136"/>
    </location>
</feature>
<feature type="compositionally biased region" description="Basic and acidic residues" evidence="1">
    <location>
        <begin position="113"/>
        <end position="122"/>
    </location>
</feature>
<feature type="region of interest" description="Disordered" evidence="1">
    <location>
        <begin position="184"/>
        <end position="219"/>
    </location>
</feature>
<gene>
    <name evidence="2" type="ORF">BJ875DRAFT_396231</name>
</gene>
<feature type="compositionally biased region" description="Polar residues" evidence="1">
    <location>
        <begin position="431"/>
        <end position="447"/>
    </location>
</feature>
<evidence type="ECO:0000313" key="3">
    <source>
        <dbReference type="Proteomes" id="UP000824998"/>
    </source>
</evidence>